<sequence>MIKLVKLIIIFLLSISAHATQVSDERSQDNVQNELNNEFNQSSFQRDYKDQNKKTLNSILPTKLLPHFKDKLVKNKYAKALKAGQWQLLYNLSTYLLTKSAFNLKKSLVLLKSCAKRGGFDAKQRYEKLKFLYQKKFLKVSSSEELMGLLKNESSPYALLAEVQIKLILNKFRENNSNLTYSLDSIEDSALALVKALPKNHHVYELLGKVLYQNQKKTKSLTAYQKAAKLGNAEGFNEIALAYKLGGLLGENKNKQVENFRKCASLGNPRCFNSMGYRYSNGFFGKKNKVKALEYYQQAAKRGWATSYRNISLIYNDEGFKNAELHHEYALHAAILGDHTAYGILARIYRHGRGVKVNNDIAFSWASAARNTTNGYSLFELAYCYDKGLGTLRDDHKAFKYYERATINNNYSAASNLASFYQYGRGTQKDCKVALKLHAIAAKEGKLYSASKLYQIYRGKCDKSLANEEKKMYWAKVGAEANYKVMPYSYAWELAYGSKTYRDYKLSKEWYLRSIESGIIEAAYGMGSFYYKGLGIKKDYKVAYAWYRLATHNKRKNQKALKYAAKSFNKLSPSEKIEAEALAATYLAKYL</sequence>
<dbReference type="SUPFAM" id="SSF81901">
    <property type="entry name" value="HCP-like"/>
    <property type="match status" value="3"/>
</dbReference>
<evidence type="ECO:0000256" key="1">
    <source>
        <dbReference type="SAM" id="SignalP"/>
    </source>
</evidence>
<dbReference type="InterPro" id="IPR011990">
    <property type="entry name" value="TPR-like_helical_dom_sf"/>
</dbReference>
<comment type="caution">
    <text evidence="2">The sequence shown here is derived from an EMBL/GenBank/DDBJ whole genome shotgun (WGS) entry which is preliminary data.</text>
</comment>
<evidence type="ECO:0000313" key="2">
    <source>
        <dbReference type="EMBL" id="OUR95680.1"/>
    </source>
</evidence>
<dbReference type="InterPro" id="IPR050767">
    <property type="entry name" value="Sel1_AlgK"/>
</dbReference>
<dbReference type="Gene3D" id="1.25.40.10">
    <property type="entry name" value="Tetratricopeptide repeat domain"/>
    <property type="match status" value="3"/>
</dbReference>
<organism evidence="2 3">
    <name type="scientific">Halobacteriovorax marinus</name>
    <dbReference type="NCBI Taxonomy" id="97084"/>
    <lineage>
        <taxon>Bacteria</taxon>
        <taxon>Pseudomonadati</taxon>
        <taxon>Bdellovibrionota</taxon>
        <taxon>Bacteriovoracia</taxon>
        <taxon>Bacteriovoracales</taxon>
        <taxon>Halobacteriovoraceae</taxon>
        <taxon>Halobacteriovorax</taxon>
    </lineage>
</organism>
<feature type="signal peptide" evidence="1">
    <location>
        <begin position="1"/>
        <end position="19"/>
    </location>
</feature>
<accession>A0A1Y5F4U1</accession>
<dbReference type="SMART" id="SM00671">
    <property type="entry name" value="SEL1"/>
    <property type="match status" value="7"/>
</dbReference>
<gene>
    <name evidence="2" type="ORF">A9Q84_14355</name>
</gene>
<dbReference type="Pfam" id="PF08238">
    <property type="entry name" value="Sel1"/>
    <property type="match status" value="6"/>
</dbReference>
<reference evidence="3" key="1">
    <citation type="journal article" date="2017" name="Proc. Natl. Acad. Sci. U.S.A.">
        <title>Simulation of Deepwater Horizon oil plume reveals substrate specialization within a complex community of hydrocarbon-degraders.</title>
        <authorList>
            <person name="Hu P."/>
            <person name="Dubinsky E.A."/>
            <person name="Probst A.J."/>
            <person name="Wang J."/>
            <person name="Sieber C.M.K."/>
            <person name="Tom L.M."/>
            <person name="Gardinali P."/>
            <person name="Banfield J.F."/>
            <person name="Atlas R.M."/>
            <person name="Andersen G.L."/>
        </authorList>
    </citation>
    <scope>NUCLEOTIDE SEQUENCE [LARGE SCALE GENOMIC DNA]</scope>
</reference>
<keyword evidence="1" id="KW-0732">Signal</keyword>
<name>A0A1Y5F4U1_9BACT</name>
<proteinExistence type="predicted"/>
<evidence type="ECO:0000313" key="3">
    <source>
        <dbReference type="Proteomes" id="UP000196531"/>
    </source>
</evidence>
<feature type="chain" id="PRO_5012486624" description="Beta-lactamase" evidence="1">
    <location>
        <begin position="20"/>
        <end position="591"/>
    </location>
</feature>
<protein>
    <recommendedName>
        <fullName evidence="4">Beta-lactamase</fullName>
    </recommendedName>
</protein>
<dbReference type="AlphaFoldDB" id="A0A1Y5F4U1"/>
<dbReference type="InterPro" id="IPR006597">
    <property type="entry name" value="Sel1-like"/>
</dbReference>
<dbReference type="Proteomes" id="UP000196531">
    <property type="component" value="Unassembled WGS sequence"/>
</dbReference>
<dbReference type="PANTHER" id="PTHR11102">
    <property type="entry name" value="SEL-1-LIKE PROTEIN"/>
    <property type="match status" value="1"/>
</dbReference>
<dbReference type="PANTHER" id="PTHR11102:SF160">
    <property type="entry name" value="ERAD-ASSOCIATED E3 UBIQUITIN-PROTEIN LIGASE COMPONENT HRD3"/>
    <property type="match status" value="1"/>
</dbReference>
<dbReference type="EMBL" id="MAAO01000007">
    <property type="protein sequence ID" value="OUR95680.1"/>
    <property type="molecule type" value="Genomic_DNA"/>
</dbReference>
<evidence type="ECO:0008006" key="4">
    <source>
        <dbReference type="Google" id="ProtNLM"/>
    </source>
</evidence>